<dbReference type="Proteomes" id="UP000242699">
    <property type="component" value="Unassembled WGS sequence"/>
</dbReference>
<comment type="caution">
    <text evidence="2">The sequence shown here is derived from an EMBL/GenBank/DDBJ whole genome shotgun (WGS) entry which is preliminary data.</text>
</comment>
<dbReference type="Gene3D" id="3.30.200.20">
    <property type="entry name" value="Phosphorylase Kinase, domain 1"/>
    <property type="match status" value="1"/>
</dbReference>
<name>A0A2T2XBE2_9FIRM</name>
<dbReference type="AlphaFoldDB" id="A0A2T2XBE2"/>
<reference evidence="2 3" key="1">
    <citation type="journal article" date="2014" name="BMC Genomics">
        <title>Comparison of environmental and isolate Sulfobacillus genomes reveals diverse carbon, sulfur, nitrogen, and hydrogen metabolisms.</title>
        <authorList>
            <person name="Justice N.B."/>
            <person name="Norman A."/>
            <person name="Brown C.T."/>
            <person name="Singh A."/>
            <person name="Thomas B.C."/>
            <person name="Banfield J.F."/>
        </authorList>
    </citation>
    <scope>NUCLEOTIDE SEQUENCE [LARGE SCALE GENOMIC DNA]</scope>
    <source>
        <strain evidence="2">AMDSBA1</strain>
    </source>
</reference>
<dbReference type="PANTHER" id="PTHR12149:SF8">
    <property type="entry name" value="PROTEIN-RIBULOSAMINE 3-KINASE"/>
    <property type="match status" value="1"/>
</dbReference>
<dbReference type="Gene3D" id="3.90.1200.10">
    <property type="match status" value="1"/>
</dbReference>
<dbReference type="EMBL" id="PXYT01000001">
    <property type="protein sequence ID" value="PSR31831.1"/>
    <property type="molecule type" value="Genomic_DNA"/>
</dbReference>
<evidence type="ECO:0008006" key="4">
    <source>
        <dbReference type="Google" id="ProtNLM"/>
    </source>
</evidence>
<dbReference type="PIRSF" id="PIRSF006221">
    <property type="entry name" value="Ketosamine-3-kinase"/>
    <property type="match status" value="1"/>
</dbReference>
<dbReference type="PANTHER" id="PTHR12149">
    <property type="entry name" value="FRUCTOSAMINE 3 KINASE-RELATED PROTEIN"/>
    <property type="match status" value="1"/>
</dbReference>
<accession>A0A2T2XBE2</accession>
<evidence type="ECO:0000256" key="1">
    <source>
        <dbReference type="PIRNR" id="PIRNR006221"/>
    </source>
</evidence>
<dbReference type="InterPro" id="IPR011009">
    <property type="entry name" value="Kinase-like_dom_sf"/>
</dbReference>
<dbReference type="InterPro" id="IPR016477">
    <property type="entry name" value="Fructo-/Ketosamine-3-kinase"/>
</dbReference>
<protein>
    <recommendedName>
        <fullName evidence="4">Fructosamine kinase</fullName>
    </recommendedName>
</protein>
<evidence type="ECO:0000313" key="2">
    <source>
        <dbReference type="EMBL" id="PSR31831.1"/>
    </source>
</evidence>
<dbReference type="Pfam" id="PF03881">
    <property type="entry name" value="Fructosamin_kin"/>
    <property type="match status" value="1"/>
</dbReference>
<keyword evidence="1" id="KW-0808">Transferase</keyword>
<evidence type="ECO:0000313" key="3">
    <source>
        <dbReference type="Proteomes" id="UP000242699"/>
    </source>
</evidence>
<proteinExistence type="inferred from homology"/>
<sequence length="289" mass="32965">MLPWQETVVKHFGQAVLIPIAGGSLAASYELRTNQGRYFLKYYDPATVYDSAITWRETSALQALKQSGWPVPDVILSHDSCIVLSWIEHGSPNRRNAAGEILGRILGKVHQHRADSYSLPWGNAIGVLQRPSEPYARGGDFYWLVRLLPLLEDLIPGFPFLREIIHWEQPIRNFLNHSIRHPTLVHGDLWSGNFLWRPDASPFVIDPAGYFGDPVSDVAFAELFGGFPQTFYDCYWASFGRDEYYECKKPLYQLYHALVHLKLFGQSYWGLTQSLAEQIRHSPCLKGAE</sequence>
<gene>
    <name evidence="2" type="ORF">C7B43_01015</name>
</gene>
<dbReference type="GO" id="GO:0016301">
    <property type="term" value="F:kinase activity"/>
    <property type="evidence" value="ECO:0007669"/>
    <property type="project" value="UniProtKB-UniRule"/>
</dbReference>
<keyword evidence="1" id="KW-0418">Kinase</keyword>
<dbReference type="SUPFAM" id="SSF56112">
    <property type="entry name" value="Protein kinase-like (PK-like)"/>
    <property type="match status" value="1"/>
</dbReference>
<comment type="similarity">
    <text evidence="1">Belongs to the fructosamine kinase family.</text>
</comment>
<organism evidence="2 3">
    <name type="scientific">Sulfobacillus benefaciens</name>
    <dbReference type="NCBI Taxonomy" id="453960"/>
    <lineage>
        <taxon>Bacteria</taxon>
        <taxon>Bacillati</taxon>
        <taxon>Bacillota</taxon>
        <taxon>Clostridia</taxon>
        <taxon>Eubacteriales</taxon>
        <taxon>Clostridiales Family XVII. Incertae Sedis</taxon>
        <taxon>Sulfobacillus</taxon>
    </lineage>
</organism>